<sequence length="95" mass="10532">MSLLKDLGNKALNTAKAVGNKSQDMMEIGKLKLQIAQIEGEIKKLKTEMGDMVYNAYANGLESPNDQIASICDSIKAKYDEIEELNVKIQQVQND</sequence>
<dbReference type="EMBL" id="FQZS01000032">
    <property type="protein sequence ID" value="SHJ34007.1"/>
    <property type="molecule type" value="Genomic_DNA"/>
</dbReference>
<name>A0A1M6IHV6_9FIRM</name>
<dbReference type="RefSeq" id="WP_073027642.1">
    <property type="nucleotide sequence ID" value="NZ_FQZS01000032.1"/>
</dbReference>
<dbReference type="Proteomes" id="UP000184442">
    <property type="component" value="Unassembled WGS sequence"/>
</dbReference>
<dbReference type="AlphaFoldDB" id="A0A1M6IHV6"/>
<reference evidence="1 2" key="1">
    <citation type="submission" date="2016-11" db="EMBL/GenBank/DDBJ databases">
        <authorList>
            <person name="Jaros S."/>
            <person name="Januszkiewicz K."/>
            <person name="Wedrychowicz H."/>
        </authorList>
    </citation>
    <scope>NUCLEOTIDE SEQUENCE [LARGE SCALE GENOMIC DNA]</scope>
    <source>
        <strain evidence="1 2">DSM 19022</strain>
    </source>
</reference>
<dbReference type="OrthoDB" id="9788304at2"/>
<proteinExistence type="predicted"/>
<accession>A0A1M6IHV6</accession>
<evidence type="ECO:0000313" key="2">
    <source>
        <dbReference type="Proteomes" id="UP000184442"/>
    </source>
</evidence>
<protein>
    <submittedName>
        <fullName evidence="1">Uncharacterized protein</fullName>
    </submittedName>
</protein>
<evidence type="ECO:0000313" key="1">
    <source>
        <dbReference type="EMBL" id="SHJ34007.1"/>
    </source>
</evidence>
<keyword evidence="2" id="KW-1185">Reference proteome</keyword>
<gene>
    <name evidence="1" type="ORF">SAMN02745176_03272</name>
</gene>
<organism evidence="1 2">
    <name type="scientific">Lutispora thermophila DSM 19022</name>
    <dbReference type="NCBI Taxonomy" id="1122184"/>
    <lineage>
        <taxon>Bacteria</taxon>
        <taxon>Bacillati</taxon>
        <taxon>Bacillota</taxon>
        <taxon>Clostridia</taxon>
        <taxon>Lutisporales</taxon>
        <taxon>Lutisporaceae</taxon>
        <taxon>Lutispora</taxon>
    </lineage>
</organism>